<protein>
    <submittedName>
        <fullName evidence="1">Phenylacetate-CoA oxygenase subunit PaaI</fullName>
    </submittedName>
</protein>
<dbReference type="Pfam" id="PF05138">
    <property type="entry name" value="PaaA_PaaC"/>
    <property type="match status" value="1"/>
</dbReference>
<accession>A0A2W1NQC0</accession>
<dbReference type="AlphaFoldDB" id="A0A2W1NQC0"/>
<dbReference type="PANTHER" id="PTHR30458">
    <property type="entry name" value="PHENYLACETIC ACID DEGRADATION PROTEIN PAA"/>
    <property type="match status" value="1"/>
</dbReference>
<name>A0A2W1NQC0_9FLAO</name>
<dbReference type="EMBL" id="QKSB01000002">
    <property type="protein sequence ID" value="PZE17832.1"/>
    <property type="molecule type" value="Genomic_DNA"/>
</dbReference>
<organism evidence="1 2">
    <name type="scientific">Putridiphycobacter roseus</name>
    <dbReference type="NCBI Taxonomy" id="2219161"/>
    <lineage>
        <taxon>Bacteria</taxon>
        <taxon>Pseudomonadati</taxon>
        <taxon>Bacteroidota</taxon>
        <taxon>Flavobacteriia</taxon>
        <taxon>Flavobacteriales</taxon>
        <taxon>Crocinitomicaceae</taxon>
        <taxon>Putridiphycobacter</taxon>
    </lineage>
</organism>
<dbReference type="InterPro" id="IPR011882">
    <property type="entry name" value="PaaC"/>
</dbReference>
<dbReference type="NCBIfam" id="TIGR02158">
    <property type="entry name" value="PA_CoA_Oxy3"/>
    <property type="match status" value="1"/>
</dbReference>
<gene>
    <name evidence="1" type="primary">paaI</name>
    <name evidence="1" type="ORF">DNU06_04230</name>
</gene>
<comment type="caution">
    <text evidence="1">The sequence shown here is derived from an EMBL/GenBank/DDBJ whole genome shotgun (WGS) entry which is preliminary data.</text>
</comment>
<dbReference type="InterPro" id="IPR012347">
    <property type="entry name" value="Ferritin-like"/>
</dbReference>
<sequence length="251" mass="29191">MMQIKITNPFAKFLVRIADSEIILGQRLAEMCSNAPTLEEDIALSNLGLDCFGRGEELMKLVSALENNAFTPDDCVFRRNEREYFCIKLVEQPNNDFAWVVVRQFLHDVYVTEIFKQLATNEHQELAALSQKVLKEIEYSKMHSFDWLVRLGRGTEESKMRTQNALNVMWKYTEELFLFDEIDKTYLSDTDAIAANWNLGVNEMFAAADLERPADKKRHILDFRKGFHSEFLGLILADMQYLPRAYPDAKW</sequence>
<keyword evidence="2" id="KW-1185">Reference proteome</keyword>
<dbReference type="OrthoDB" id="9789947at2"/>
<proteinExistence type="predicted"/>
<dbReference type="GO" id="GO:0010124">
    <property type="term" value="P:phenylacetate catabolic process"/>
    <property type="evidence" value="ECO:0007669"/>
    <property type="project" value="InterPro"/>
</dbReference>
<dbReference type="Proteomes" id="UP000249248">
    <property type="component" value="Unassembled WGS sequence"/>
</dbReference>
<dbReference type="InterPro" id="IPR009078">
    <property type="entry name" value="Ferritin-like_SF"/>
</dbReference>
<dbReference type="PANTHER" id="PTHR30458:SF0">
    <property type="entry name" value="1,2-PHENYLACETYL-COA EPOXIDASE, SUBUNIT C"/>
    <property type="match status" value="1"/>
</dbReference>
<evidence type="ECO:0000313" key="2">
    <source>
        <dbReference type="Proteomes" id="UP000249248"/>
    </source>
</evidence>
<reference evidence="1 2" key="1">
    <citation type="submission" date="2018-06" db="EMBL/GenBank/DDBJ databases">
        <title>The draft genome sequence of Crocinitomix sp. SM1701.</title>
        <authorList>
            <person name="Zhang X."/>
        </authorList>
    </citation>
    <scope>NUCLEOTIDE SEQUENCE [LARGE SCALE GENOMIC DNA]</scope>
    <source>
        <strain evidence="1 2">SM1701</strain>
    </source>
</reference>
<dbReference type="GO" id="GO:0005829">
    <property type="term" value="C:cytosol"/>
    <property type="evidence" value="ECO:0007669"/>
    <property type="project" value="TreeGrafter"/>
</dbReference>
<dbReference type="InterPro" id="IPR052703">
    <property type="entry name" value="Aromatic_CoA_ox/epox"/>
</dbReference>
<evidence type="ECO:0000313" key="1">
    <source>
        <dbReference type="EMBL" id="PZE17832.1"/>
    </source>
</evidence>
<dbReference type="Gene3D" id="1.20.1260.10">
    <property type="match status" value="1"/>
</dbReference>
<dbReference type="SUPFAM" id="SSF47240">
    <property type="entry name" value="Ferritin-like"/>
    <property type="match status" value="1"/>
</dbReference>
<dbReference type="InterPro" id="IPR007814">
    <property type="entry name" value="PaaA_PaaC"/>
</dbReference>
<dbReference type="RefSeq" id="WP_111061983.1">
    <property type="nucleotide sequence ID" value="NZ_JBHUCU010000002.1"/>
</dbReference>